<proteinExistence type="predicted"/>
<dbReference type="EMBL" id="CP133618">
    <property type="protein sequence ID" value="WMV37892.1"/>
    <property type="molecule type" value="Genomic_DNA"/>
</dbReference>
<reference evidence="2" key="1">
    <citation type="submission" date="2023-08" db="EMBL/GenBank/DDBJ databases">
        <title>A de novo genome assembly of Solanum verrucosum Schlechtendal, a Mexican diploid species geographically isolated from the other diploid A-genome species in potato relatives.</title>
        <authorList>
            <person name="Hosaka K."/>
        </authorList>
    </citation>
    <scope>NUCLEOTIDE SEQUENCE</scope>
    <source>
        <tissue evidence="2">Young leaves</tissue>
    </source>
</reference>
<feature type="compositionally biased region" description="Basic and acidic residues" evidence="1">
    <location>
        <begin position="155"/>
        <end position="167"/>
    </location>
</feature>
<evidence type="ECO:0000313" key="2">
    <source>
        <dbReference type="EMBL" id="WMV37892.1"/>
    </source>
</evidence>
<feature type="compositionally biased region" description="Pro residues" evidence="1">
    <location>
        <begin position="190"/>
        <end position="200"/>
    </location>
</feature>
<organism evidence="2 3">
    <name type="scientific">Solanum verrucosum</name>
    <dbReference type="NCBI Taxonomy" id="315347"/>
    <lineage>
        <taxon>Eukaryota</taxon>
        <taxon>Viridiplantae</taxon>
        <taxon>Streptophyta</taxon>
        <taxon>Embryophyta</taxon>
        <taxon>Tracheophyta</taxon>
        <taxon>Spermatophyta</taxon>
        <taxon>Magnoliopsida</taxon>
        <taxon>eudicotyledons</taxon>
        <taxon>Gunneridae</taxon>
        <taxon>Pentapetalae</taxon>
        <taxon>asterids</taxon>
        <taxon>lamiids</taxon>
        <taxon>Solanales</taxon>
        <taxon>Solanaceae</taxon>
        <taxon>Solanoideae</taxon>
        <taxon>Solaneae</taxon>
        <taxon>Solanum</taxon>
    </lineage>
</organism>
<sequence length="254" mass="28520">MQHLFDIASTLLDEMTKIDPAWYTRVDQVSPLNFGLTKEEMEKNQERDKNMAKMMTQLTLLKKHVMGSGHEAMNLAEARFGNKEMSQLSSPLESQPQESYANDMMVNSKINHEKCLAMLTRSERVVGGDMKVDGKVNTGKEGNNAIDVEGSGQKMENDTPKEVDEVSQKLITGELKTSKEGDSSSSKPTKPLPNVNPPFPQRQKKMDENAQFQKFLSVFKTLSINLPLVEALLEILGSAKFMKELATKKRSMDF</sequence>
<dbReference type="Proteomes" id="UP001234989">
    <property type="component" value="Chromosome 7"/>
</dbReference>
<gene>
    <name evidence="2" type="ORF">MTR67_031277</name>
</gene>
<feature type="region of interest" description="Disordered" evidence="1">
    <location>
        <begin position="130"/>
        <end position="205"/>
    </location>
</feature>
<evidence type="ECO:0000256" key="1">
    <source>
        <dbReference type="SAM" id="MobiDB-lite"/>
    </source>
</evidence>
<evidence type="ECO:0000313" key="3">
    <source>
        <dbReference type="Proteomes" id="UP001234989"/>
    </source>
</evidence>
<protein>
    <submittedName>
        <fullName evidence="2">Uncharacterized protein</fullName>
    </submittedName>
</protein>
<keyword evidence="3" id="KW-1185">Reference proteome</keyword>
<accession>A0AAF0ZEQ5</accession>
<name>A0AAF0ZEQ5_SOLVR</name>
<dbReference type="AlphaFoldDB" id="A0AAF0ZEQ5"/>